<protein>
    <recommendedName>
        <fullName evidence="3">Methionine adenosyltransferase 2 subunit beta</fullName>
    </recommendedName>
    <alternativeName>
        <fullName evidence="4">Methionine adenosyltransferase II beta</fullName>
    </alternativeName>
</protein>
<dbReference type="AlphaFoldDB" id="A0A087UXN0"/>
<sequence>MNKALITGASGLLGRAIVNEFLNNSWEVLGLAFSRARDKLIKVDLNNMDEVKEIIQKFKPTVIIHCAAQRSVEKVEKDYEESKRLNVACSKNLADLAKMENAVFLYISTDYVFDGKHPPYKENDEPNPLNQYGKTKLEGEKKVMNVNPDSCILRIPVLYGDEEYIGESAISSLIKNLKQQVPTKLSNAEIRFPSHTNDIASIIFQLIQCKLKDTSLNSVFHWCGLEPFTKYEMAKIIAEEFSISFSHIIPDETPSSAPRPKNVQLSCDRLKKIGISQ</sequence>
<dbReference type="PANTHER" id="PTHR10491:SF4">
    <property type="entry name" value="METHIONINE ADENOSYLTRANSFERASE 2 SUBUNIT BETA"/>
    <property type="match status" value="1"/>
</dbReference>
<comment type="function">
    <text evidence="5">Regulatory subunit of S-adenosylmethionine synthetase 2, an enzyme that catalyzes the formation of S-adenosylmethionine from methionine and ATP. Regulates MAT2A catalytic activity by changing its kinetic properties, increasing its affinity for L-methionine. Can bind NADP (in vitro).</text>
</comment>
<evidence type="ECO:0000256" key="5">
    <source>
        <dbReference type="ARBA" id="ARBA00045998"/>
    </source>
</evidence>
<evidence type="ECO:0000313" key="8">
    <source>
        <dbReference type="EMBL" id="KFM82119.1"/>
    </source>
</evidence>
<dbReference type="GO" id="GO:0048269">
    <property type="term" value="C:methionine adenosyltransferase complex"/>
    <property type="evidence" value="ECO:0007669"/>
    <property type="project" value="TreeGrafter"/>
</dbReference>
<dbReference type="InterPro" id="IPR005913">
    <property type="entry name" value="dTDP_dehydrorham_reduct"/>
</dbReference>
<dbReference type="CDD" id="cd05254">
    <property type="entry name" value="dTDP_HR_like_SDR_e"/>
    <property type="match status" value="1"/>
</dbReference>
<comment type="pathway">
    <text evidence="1">Amino-acid biosynthesis; S-adenosyl-L-methionine biosynthesis; S-adenosyl-L-methionine from L-methionine: step 1/1.</text>
</comment>
<reference evidence="8 9" key="1">
    <citation type="submission" date="2013-11" db="EMBL/GenBank/DDBJ databases">
        <title>Genome sequencing of Stegodyphus mimosarum.</title>
        <authorList>
            <person name="Bechsgaard J."/>
        </authorList>
    </citation>
    <scope>NUCLEOTIDE SEQUENCE [LARGE SCALE GENOMIC DNA]</scope>
</reference>
<dbReference type="FunFam" id="3.40.50.720:FF:000357">
    <property type="entry name" value="Methionine adenosyltransferase 2 subunit beta"/>
    <property type="match status" value="1"/>
</dbReference>
<evidence type="ECO:0000256" key="6">
    <source>
        <dbReference type="ARBA" id="ARBA00046786"/>
    </source>
</evidence>
<evidence type="ECO:0000259" key="7">
    <source>
        <dbReference type="Pfam" id="PF04321"/>
    </source>
</evidence>
<dbReference type="SUPFAM" id="SSF51735">
    <property type="entry name" value="NAD(P)-binding Rossmann-fold domains"/>
    <property type="match status" value="1"/>
</dbReference>
<keyword evidence="9" id="KW-1185">Reference proteome</keyword>
<organism evidence="8 9">
    <name type="scientific">Stegodyphus mimosarum</name>
    <name type="common">African social velvet spider</name>
    <dbReference type="NCBI Taxonomy" id="407821"/>
    <lineage>
        <taxon>Eukaryota</taxon>
        <taxon>Metazoa</taxon>
        <taxon>Ecdysozoa</taxon>
        <taxon>Arthropoda</taxon>
        <taxon>Chelicerata</taxon>
        <taxon>Arachnida</taxon>
        <taxon>Araneae</taxon>
        <taxon>Araneomorphae</taxon>
        <taxon>Entelegynae</taxon>
        <taxon>Eresoidea</taxon>
        <taxon>Eresidae</taxon>
        <taxon>Stegodyphus</taxon>
    </lineage>
</organism>
<dbReference type="GO" id="GO:0048270">
    <property type="term" value="F:methionine adenosyltransferase regulator activity"/>
    <property type="evidence" value="ECO:0007669"/>
    <property type="project" value="TreeGrafter"/>
</dbReference>
<feature type="non-terminal residue" evidence="8">
    <location>
        <position position="277"/>
    </location>
</feature>
<dbReference type="OrthoDB" id="6235964at2759"/>
<dbReference type="PANTHER" id="PTHR10491">
    <property type="entry name" value="DTDP-4-DEHYDRORHAMNOSE REDUCTASE"/>
    <property type="match status" value="1"/>
</dbReference>
<evidence type="ECO:0000256" key="1">
    <source>
        <dbReference type="ARBA" id="ARBA00005224"/>
    </source>
</evidence>
<dbReference type="OMA" id="IRTAWVY"/>
<accession>A0A087UXN0</accession>
<evidence type="ECO:0000313" key="9">
    <source>
        <dbReference type="Proteomes" id="UP000054359"/>
    </source>
</evidence>
<comment type="similarity">
    <text evidence="2">Belongs to the dTDP-4-dehydrorhamnose reductase family. MAT2B subfamily.</text>
</comment>
<dbReference type="STRING" id="407821.A0A087UXN0"/>
<dbReference type="Pfam" id="PF04321">
    <property type="entry name" value="RmlD_sub_bind"/>
    <property type="match status" value="1"/>
</dbReference>
<evidence type="ECO:0000256" key="3">
    <source>
        <dbReference type="ARBA" id="ARBA00021596"/>
    </source>
</evidence>
<gene>
    <name evidence="8" type="ORF">X975_15250</name>
</gene>
<proteinExistence type="inferred from homology"/>
<evidence type="ECO:0000256" key="4">
    <source>
        <dbReference type="ARBA" id="ARBA00029977"/>
    </source>
</evidence>
<name>A0A087UXN0_STEMI</name>
<dbReference type="Proteomes" id="UP000054359">
    <property type="component" value="Unassembled WGS sequence"/>
</dbReference>
<dbReference type="EMBL" id="KK122168">
    <property type="protein sequence ID" value="KFM82119.1"/>
    <property type="molecule type" value="Genomic_DNA"/>
</dbReference>
<evidence type="ECO:0000256" key="2">
    <source>
        <dbReference type="ARBA" id="ARBA00008656"/>
    </source>
</evidence>
<dbReference type="Gene3D" id="3.40.50.720">
    <property type="entry name" value="NAD(P)-binding Rossmann-like Domain"/>
    <property type="match status" value="1"/>
</dbReference>
<feature type="domain" description="RmlD-like substrate binding" evidence="7">
    <location>
        <begin position="3"/>
        <end position="274"/>
    </location>
</feature>
<dbReference type="InterPro" id="IPR036291">
    <property type="entry name" value="NAD(P)-bd_dom_sf"/>
</dbReference>
<dbReference type="InterPro" id="IPR029903">
    <property type="entry name" value="RmlD-like-bd"/>
</dbReference>
<comment type="subunit">
    <text evidence="6">Heterotrimer; composed of a catalytic MAT2A homodimer that binds one regulatory MAT2B chain. Heterohexamer; composed of a central, catalytic MAT2A homotetramer flanked on either side by a regulatory MAT2B chain. NADP binding increases the affinity for MAT2A.</text>
</comment>
<dbReference type="GO" id="GO:0006556">
    <property type="term" value="P:S-adenosylmethionine biosynthetic process"/>
    <property type="evidence" value="ECO:0007669"/>
    <property type="project" value="UniProtKB-UniPathway"/>
</dbReference>
<dbReference type="UniPathway" id="UPA00315">
    <property type="reaction ID" value="UER00080"/>
</dbReference>